<evidence type="ECO:0000256" key="1">
    <source>
        <dbReference type="ARBA" id="ARBA00006739"/>
    </source>
</evidence>
<dbReference type="RefSeq" id="WP_098733705.1">
    <property type="nucleotide sequence ID" value="NZ_JBALMW010000289.1"/>
</dbReference>
<dbReference type="SUPFAM" id="SSF53448">
    <property type="entry name" value="Nucleotide-diphospho-sugar transferases"/>
    <property type="match status" value="1"/>
</dbReference>
<dbReference type="GO" id="GO:0016758">
    <property type="term" value="F:hexosyltransferase activity"/>
    <property type="evidence" value="ECO:0007669"/>
    <property type="project" value="UniProtKB-ARBA"/>
</dbReference>
<dbReference type="Proteomes" id="UP000225320">
    <property type="component" value="Unassembled WGS sequence"/>
</dbReference>
<name>A0A2B7W9M1_9BACI</name>
<dbReference type="PANTHER" id="PTHR22916">
    <property type="entry name" value="GLYCOSYLTRANSFERASE"/>
    <property type="match status" value="1"/>
</dbReference>
<comment type="similarity">
    <text evidence="1">Belongs to the glycosyltransferase 2 family.</text>
</comment>
<sequence length="227" mass="26268">MSYPRTVGMVSIIVPVYNQEKYIEECIRSLLAQSYNNIEIIIIDDASIDNTVDIIKNINHTNVILVELPRNIGYSGAVTTGLFMAKGEFIAMQDSDDVSHPQRIEKQVNFLLEHPEKELVGTCYSYSIDNHYFEKEISQWLKFGEEIISSYKKGEHCICCGTILFRGHNFDRLGGFNRNLYLVEDYEFLSRYITNNVTVENIPEALYYYRIHSKQRSKDLSLKRGPT</sequence>
<dbReference type="Pfam" id="PF00535">
    <property type="entry name" value="Glycos_transf_2"/>
    <property type="match status" value="1"/>
</dbReference>
<feature type="domain" description="Glycosyltransferase 2-like" evidence="2">
    <location>
        <begin position="11"/>
        <end position="166"/>
    </location>
</feature>
<evidence type="ECO:0000259" key="2">
    <source>
        <dbReference type="Pfam" id="PF00535"/>
    </source>
</evidence>
<proteinExistence type="inferred from homology"/>
<dbReference type="InterPro" id="IPR001173">
    <property type="entry name" value="Glyco_trans_2-like"/>
</dbReference>
<organism evidence="3 4">
    <name type="scientific">Bacillus toyonensis</name>
    <dbReference type="NCBI Taxonomy" id="155322"/>
    <lineage>
        <taxon>Bacteria</taxon>
        <taxon>Bacillati</taxon>
        <taxon>Bacillota</taxon>
        <taxon>Bacilli</taxon>
        <taxon>Bacillales</taxon>
        <taxon>Bacillaceae</taxon>
        <taxon>Bacillus</taxon>
        <taxon>Bacillus cereus group</taxon>
    </lineage>
</organism>
<protein>
    <submittedName>
        <fullName evidence="3">Glycosyl transferase</fullName>
    </submittedName>
</protein>
<dbReference type="AlphaFoldDB" id="A0A2B7W9M1"/>
<dbReference type="Gene3D" id="3.90.550.10">
    <property type="entry name" value="Spore Coat Polysaccharide Biosynthesis Protein SpsA, Chain A"/>
    <property type="match status" value="1"/>
</dbReference>
<accession>A0A2B7W9M1</accession>
<dbReference type="PANTHER" id="PTHR22916:SF3">
    <property type="entry name" value="UDP-GLCNAC:BETAGAL BETA-1,3-N-ACETYLGLUCOSAMINYLTRANSFERASE-LIKE PROTEIN 1"/>
    <property type="match status" value="1"/>
</dbReference>
<evidence type="ECO:0000313" key="4">
    <source>
        <dbReference type="Proteomes" id="UP000225320"/>
    </source>
</evidence>
<comment type="caution">
    <text evidence="3">The sequence shown here is derived from an EMBL/GenBank/DDBJ whole genome shotgun (WGS) entry which is preliminary data.</text>
</comment>
<gene>
    <name evidence="3" type="ORF">CON73_08625</name>
</gene>
<keyword evidence="3" id="KW-0808">Transferase</keyword>
<evidence type="ECO:0000313" key="3">
    <source>
        <dbReference type="EMBL" id="PGG93276.1"/>
    </source>
</evidence>
<dbReference type="InterPro" id="IPR029044">
    <property type="entry name" value="Nucleotide-diphossugar_trans"/>
</dbReference>
<reference evidence="3 4" key="1">
    <citation type="submission" date="2017-09" db="EMBL/GenBank/DDBJ databases">
        <title>Large-scale bioinformatics analysis of Bacillus genomes uncovers conserved roles of natural products in bacterial physiology.</title>
        <authorList>
            <consortium name="Agbiome Team Llc"/>
            <person name="Bleich R.M."/>
            <person name="Grubbs K.J."/>
            <person name="Santa Maria K.C."/>
            <person name="Allen S.E."/>
            <person name="Farag S."/>
            <person name="Shank E.A."/>
            <person name="Bowers A."/>
        </authorList>
    </citation>
    <scope>NUCLEOTIDE SEQUENCE [LARGE SCALE GENOMIC DNA]</scope>
    <source>
        <strain evidence="3 4">AFS094862</strain>
    </source>
</reference>
<dbReference type="EMBL" id="NVOI01000027">
    <property type="protein sequence ID" value="PGG93276.1"/>
    <property type="molecule type" value="Genomic_DNA"/>
</dbReference>